<comment type="caution">
    <text evidence="2">The sequence shown here is derived from an EMBL/GenBank/DDBJ whole genome shotgun (WGS) entry which is preliminary data.</text>
</comment>
<feature type="compositionally biased region" description="Acidic residues" evidence="1">
    <location>
        <begin position="98"/>
        <end position="114"/>
    </location>
</feature>
<protein>
    <recommendedName>
        <fullName evidence="4">Chemotaxis protein</fullName>
    </recommendedName>
</protein>
<feature type="region of interest" description="Disordered" evidence="1">
    <location>
        <begin position="25"/>
        <end position="130"/>
    </location>
</feature>
<evidence type="ECO:0000256" key="1">
    <source>
        <dbReference type="SAM" id="MobiDB-lite"/>
    </source>
</evidence>
<organism evidence="2 3">
    <name type="scientific">Plantibacter cousiniae</name>
    <name type="common">nom. nud.</name>
    <dbReference type="NCBI Taxonomy" id="199709"/>
    <lineage>
        <taxon>Bacteria</taxon>
        <taxon>Bacillati</taxon>
        <taxon>Actinomycetota</taxon>
        <taxon>Actinomycetes</taxon>
        <taxon>Micrococcales</taxon>
        <taxon>Microbacteriaceae</taxon>
        <taxon>Plantibacter</taxon>
    </lineage>
</organism>
<name>A0ABY1LIC2_9MICO</name>
<gene>
    <name evidence="2" type="ORF">SAMN06295973_0993</name>
</gene>
<proteinExistence type="predicted"/>
<feature type="compositionally biased region" description="Gly residues" evidence="1">
    <location>
        <begin position="74"/>
        <end position="89"/>
    </location>
</feature>
<dbReference type="Proteomes" id="UP000190827">
    <property type="component" value="Unassembled WGS sequence"/>
</dbReference>
<keyword evidence="3" id="KW-1185">Reference proteome</keyword>
<evidence type="ECO:0000313" key="2">
    <source>
        <dbReference type="EMBL" id="SKC44537.1"/>
    </source>
</evidence>
<accession>A0ABY1LIC2</accession>
<evidence type="ECO:0000313" key="3">
    <source>
        <dbReference type="Proteomes" id="UP000190827"/>
    </source>
</evidence>
<sequence length="130" mass="12596">MAKPPRAARAPAYAACMTDPMDAAAADAQRDALAHGGPGAQAHVPGEDSTDSSVGGVVPDGDAFDRSGDDAAPGDGGLSNAGDGVGGDDVVGDAGLDGADDTEDSVEDLDDADDLADRAPVGDSFGEGPE</sequence>
<dbReference type="EMBL" id="FUZO01000001">
    <property type="protein sequence ID" value="SKC44537.1"/>
    <property type="molecule type" value="Genomic_DNA"/>
</dbReference>
<evidence type="ECO:0008006" key="4">
    <source>
        <dbReference type="Google" id="ProtNLM"/>
    </source>
</evidence>
<reference evidence="2 3" key="1">
    <citation type="submission" date="2017-02" db="EMBL/GenBank/DDBJ databases">
        <authorList>
            <person name="Varghese N."/>
            <person name="Submissions S."/>
        </authorList>
    </citation>
    <scope>NUCLEOTIDE SEQUENCE [LARGE SCALE GENOMIC DNA]</scope>
    <source>
        <strain evidence="2 3">VKM Ac-1787</strain>
    </source>
</reference>